<reference evidence="1" key="1">
    <citation type="submission" date="2020-10" db="EMBL/GenBank/DDBJ databases">
        <title>Sequencing the genomes of 1000 actinobacteria strains.</title>
        <authorList>
            <person name="Klenk H.-P."/>
        </authorList>
    </citation>
    <scope>NUCLEOTIDE SEQUENCE</scope>
    <source>
        <strain evidence="1">DSM 45354</strain>
    </source>
</reference>
<evidence type="ECO:0000313" key="1">
    <source>
        <dbReference type="EMBL" id="MBE1610055.1"/>
    </source>
</evidence>
<accession>A0A927MZX3</accession>
<comment type="caution">
    <text evidence="1">The sequence shown here is derived from an EMBL/GenBank/DDBJ whole genome shotgun (WGS) entry which is preliminary data.</text>
</comment>
<dbReference type="EMBL" id="JADBEM010000001">
    <property type="protein sequence ID" value="MBE1610055.1"/>
    <property type="molecule type" value="Genomic_DNA"/>
</dbReference>
<organism evidence="1 2">
    <name type="scientific">Actinopolymorpha pittospori</name>
    <dbReference type="NCBI Taxonomy" id="648752"/>
    <lineage>
        <taxon>Bacteria</taxon>
        <taxon>Bacillati</taxon>
        <taxon>Actinomycetota</taxon>
        <taxon>Actinomycetes</taxon>
        <taxon>Propionibacteriales</taxon>
        <taxon>Actinopolymorphaceae</taxon>
        <taxon>Actinopolymorpha</taxon>
    </lineage>
</organism>
<protein>
    <submittedName>
        <fullName evidence="1">Uncharacterized protein</fullName>
    </submittedName>
</protein>
<dbReference type="AlphaFoldDB" id="A0A927MZX3"/>
<evidence type="ECO:0000313" key="2">
    <source>
        <dbReference type="Proteomes" id="UP000638648"/>
    </source>
</evidence>
<proteinExistence type="predicted"/>
<keyword evidence="2" id="KW-1185">Reference proteome</keyword>
<dbReference type="RefSeq" id="WP_192753484.1">
    <property type="nucleotide sequence ID" value="NZ_JADBEM010000001.1"/>
</dbReference>
<gene>
    <name evidence="1" type="ORF">HEB94_006903</name>
</gene>
<sequence>MAVRDRPAAGLDHAYDVGAELLNPVLELRFTQSMHEQQAEPRRRLDRSLEKTVDAGRGLRVGVDETKARVRAAIDELMDAAELDADAKAVRASP</sequence>
<dbReference type="Proteomes" id="UP000638648">
    <property type="component" value="Unassembled WGS sequence"/>
</dbReference>
<name>A0A927MZX3_9ACTN</name>